<sequence length="110" mass="12820">MDTIVATSVTFDKPGLSLFALCPSLSLRFQVFAIFFGQFRPFARLAGFLFFPSPTLRLLYLNLPSSLPIFTYILHCGTSRKEYRNKFTNSQHKNLWQLQKPSLFKYIHQH</sequence>
<proteinExistence type="predicted"/>
<evidence type="ECO:0000313" key="3">
    <source>
        <dbReference type="Proteomes" id="UP000807469"/>
    </source>
</evidence>
<evidence type="ECO:0000313" key="2">
    <source>
        <dbReference type="EMBL" id="KAF9481459.1"/>
    </source>
</evidence>
<gene>
    <name evidence="2" type="ORF">BDN70DRAFT_528410</name>
</gene>
<name>A0A9P5Z5G8_9AGAR</name>
<dbReference type="AlphaFoldDB" id="A0A9P5Z5G8"/>
<dbReference type="Proteomes" id="UP000807469">
    <property type="component" value="Unassembled WGS sequence"/>
</dbReference>
<keyword evidence="3" id="KW-1185">Reference proteome</keyword>
<feature type="transmembrane region" description="Helical" evidence="1">
    <location>
        <begin position="18"/>
        <end position="39"/>
    </location>
</feature>
<accession>A0A9P5Z5G8</accession>
<keyword evidence="1" id="KW-0472">Membrane</keyword>
<reference evidence="2" key="1">
    <citation type="submission" date="2020-11" db="EMBL/GenBank/DDBJ databases">
        <authorList>
            <consortium name="DOE Joint Genome Institute"/>
            <person name="Ahrendt S."/>
            <person name="Riley R."/>
            <person name="Andreopoulos W."/>
            <person name="Labutti K."/>
            <person name="Pangilinan J."/>
            <person name="Ruiz-Duenas F.J."/>
            <person name="Barrasa J.M."/>
            <person name="Sanchez-Garcia M."/>
            <person name="Camarero S."/>
            <person name="Miyauchi S."/>
            <person name="Serrano A."/>
            <person name="Linde D."/>
            <person name="Babiker R."/>
            <person name="Drula E."/>
            <person name="Ayuso-Fernandez I."/>
            <person name="Pacheco R."/>
            <person name="Padilla G."/>
            <person name="Ferreira P."/>
            <person name="Barriuso J."/>
            <person name="Kellner H."/>
            <person name="Castanera R."/>
            <person name="Alfaro M."/>
            <person name="Ramirez L."/>
            <person name="Pisabarro A.G."/>
            <person name="Kuo A."/>
            <person name="Tritt A."/>
            <person name="Lipzen A."/>
            <person name="He G."/>
            <person name="Yan M."/>
            <person name="Ng V."/>
            <person name="Cullen D."/>
            <person name="Martin F."/>
            <person name="Rosso M.-N."/>
            <person name="Henrissat B."/>
            <person name="Hibbett D."/>
            <person name="Martinez A.T."/>
            <person name="Grigoriev I.V."/>
        </authorList>
    </citation>
    <scope>NUCLEOTIDE SEQUENCE</scope>
    <source>
        <strain evidence="2">CIRM-BRFM 674</strain>
    </source>
</reference>
<dbReference type="EMBL" id="MU155178">
    <property type="protein sequence ID" value="KAF9481459.1"/>
    <property type="molecule type" value="Genomic_DNA"/>
</dbReference>
<comment type="caution">
    <text evidence="2">The sequence shown here is derived from an EMBL/GenBank/DDBJ whole genome shotgun (WGS) entry which is preliminary data.</text>
</comment>
<keyword evidence="1" id="KW-1133">Transmembrane helix</keyword>
<keyword evidence="1" id="KW-0812">Transmembrane</keyword>
<organism evidence="2 3">
    <name type="scientific">Pholiota conissans</name>
    <dbReference type="NCBI Taxonomy" id="109636"/>
    <lineage>
        <taxon>Eukaryota</taxon>
        <taxon>Fungi</taxon>
        <taxon>Dikarya</taxon>
        <taxon>Basidiomycota</taxon>
        <taxon>Agaricomycotina</taxon>
        <taxon>Agaricomycetes</taxon>
        <taxon>Agaricomycetidae</taxon>
        <taxon>Agaricales</taxon>
        <taxon>Agaricineae</taxon>
        <taxon>Strophariaceae</taxon>
        <taxon>Pholiota</taxon>
    </lineage>
</organism>
<protein>
    <submittedName>
        <fullName evidence="2">Uncharacterized protein</fullName>
    </submittedName>
</protein>
<evidence type="ECO:0000256" key="1">
    <source>
        <dbReference type="SAM" id="Phobius"/>
    </source>
</evidence>